<proteinExistence type="predicted"/>
<evidence type="ECO:0000313" key="3">
    <source>
        <dbReference type="Proteomes" id="UP000250572"/>
    </source>
</evidence>
<protein>
    <submittedName>
        <fullName evidence="2">Uncharacterized protein</fullName>
    </submittedName>
</protein>
<organism evidence="2 3">
    <name type="scientific">Gambusia affinis</name>
    <name type="common">Western mosquitofish</name>
    <name type="synonym">Heterandria affinis</name>
    <dbReference type="NCBI Taxonomy" id="33528"/>
    <lineage>
        <taxon>Eukaryota</taxon>
        <taxon>Metazoa</taxon>
        <taxon>Chordata</taxon>
        <taxon>Craniata</taxon>
        <taxon>Vertebrata</taxon>
        <taxon>Euteleostomi</taxon>
        <taxon>Actinopterygii</taxon>
        <taxon>Neopterygii</taxon>
        <taxon>Teleostei</taxon>
        <taxon>Neoteleostei</taxon>
        <taxon>Acanthomorphata</taxon>
        <taxon>Ovalentaria</taxon>
        <taxon>Atherinomorphae</taxon>
        <taxon>Cyprinodontiformes</taxon>
        <taxon>Poeciliidae</taxon>
        <taxon>Poeciliinae</taxon>
        <taxon>Gambusia</taxon>
    </lineage>
</organism>
<evidence type="ECO:0000256" key="1">
    <source>
        <dbReference type="SAM" id="MobiDB-lite"/>
    </source>
</evidence>
<dbReference type="Gene3D" id="3.20.80.10">
    <property type="entry name" value="Regulatory factor, effector binding domain"/>
    <property type="match status" value="1"/>
</dbReference>
<accession>A0A315WAS1</accession>
<dbReference type="SUPFAM" id="SSF55136">
    <property type="entry name" value="Probable bacterial effector-binding domain"/>
    <property type="match status" value="1"/>
</dbReference>
<feature type="region of interest" description="Disordered" evidence="1">
    <location>
        <begin position="30"/>
        <end position="112"/>
    </location>
</feature>
<sequence>MEMTAPVLVKVPEETKLWEPAVYTLNFPLPAAYQDTPPAPTNDKPHTEAAFSHPPSSALMAEDPTAANASVSASAGPSLEPEREAGAWNITTSSSVDTQANPGTEVQPDDAH</sequence>
<name>A0A315WAS1_GAMAF</name>
<comment type="caution">
    <text evidence="2">The sequence shown here is derived from an EMBL/GenBank/DDBJ whole genome shotgun (WGS) entry which is preliminary data.</text>
</comment>
<feature type="compositionally biased region" description="Polar residues" evidence="1">
    <location>
        <begin position="89"/>
        <end position="104"/>
    </location>
</feature>
<dbReference type="AlphaFoldDB" id="A0A315WAS1"/>
<dbReference type="Proteomes" id="UP000250572">
    <property type="component" value="Unassembled WGS sequence"/>
</dbReference>
<gene>
    <name evidence="2" type="ORF">CCH79_00015109</name>
</gene>
<dbReference type="EMBL" id="NHOQ01000160">
    <property type="protein sequence ID" value="PWA32560.1"/>
    <property type="molecule type" value="Genomic_DNA"/>
</dbReference>
<reference evidence="2 3" key="1">
    <citation type="journal article" date="2018" name="G3 (Bethesda)">
        <title>A High-Quality Reference Genome for the Invasive Mosquitofish Gambusia affinis Using a Chicago Library.</title>
        <authorList>
            <person name="Hoffberg S.L."/>
            <person name="Troendle N.J."/>
            <person name="Glenn T.C."/>
            <person name="Mahmud O."/>
            <person name="Louha S."/>
            <person name="Chalopin D."/>
            <person name="Bennetzen J.L."/>
            <person name="Mauricio R."/>
        </authorList>
    </citation>
    <scope>NUCLEOTIDE SEQUENCE [LARGE SCALE GENOMIC DNA]</scope>
    <source>
        <strain evidence="2">NE01/NJP1002.9</strain>
        <tissue evidence="2">Muscle</tissue>
    </source>
</reference>
<evidence type="ECO:0000313" key="2">
    <source>
        <dbReference type="EMBL" id="PWA32560.1"/>
    </source>
</evidence>
<keyword evidence="3" id="KW-1185">Reference proteome</keyword>
<dbReference type="InterPro" id="IPR011256">
    <property type="entry name" value="Reg_factor_effector_dom_sf"/>
</dbReference>